<protein>
    <submittedName>
        <fullName evidence="2">Transposase</fullName>
    </submittedName>
</protein>
<dbReference type="InterPro" id="IPR038721">
    <property type="entry name" value="IS701-like_DDE_dom"/>
</dbReference>
<dbReference type="InterPro" id="IPR012337">
    <property type="entry name" value="RNaseH-like_sf"/>
</dbReference>
<dbReference type="SUPFAM" id="SSF53098">
    <property type="entry name" value="Ribonuclease H-like"/>
    <property type="match status" value="1"/>
</dbReference>
<proteinExistence type="predicted"/>
<accession>A0ABQ6FTZ6</accession>
<reference evidence="2 3" key="1">
    <citation type="submission" date="2023-02" db="EMBL/GenBank/DDBJ databases">
        <title>Dictyobacter halimunensis sp. nov., a new member of the class Ktedonobacteria from forest soil in a geothermal area.</title>
        <authorList>
            <person name="Rachmania M.K."/>
            <person name="Ningsih F."/>
            <person name="Sakai Y."/>
            <person name="Yabe S."/>
            <person name="Yokota A."/>
            <person name="Sjamsuridzal W."/>
        </authorList>
    </citation>
    <scope>NUCLEOTIDE SEQUENCE [LARGE SCALE GENOMIC DNA]</scope>
    <source>
        <strain evidence="2 3">S3.2.2.5</strain>
    </source>
</reference>
<sequence length="456" mass="52735">MMQDPYTMLSGSKTTSTDICRWAQALFLLHERIATRFARLEPRRRVLSYLQGILSETARKNGWQLAEFAGEEHPHGMQRLLSQAVWDTHGVRDDVRSYVIEHLGHEHAVLAIDETSFPKRGRKSAGVGWQYCGTTGQIENCQIGVFLSYITTKGHALIDRELYLPLDWCENADRRRSAHIPAEVRFQTKPELAAQMIERIQHAGIPIDWVVADTVYGSNVDLRNWLEHHHYHYVMAVACTEPVAFQTHEGRARIEACLIETRIPDQIQWQRISMCEGTKGPRLFDWAVVPLLHRWEDDGCHFLLIRRSIADPLEKCYYVVFASPFTPLSTMVAAIGCRWRIEEDFENGKDMGLDHYEVRCFLGWYRHITLVMLAAAYLAGIVATEKTQMLSAVLPPASSHAFPLIPVTIPEVRHLLGRLIWPIPRNMKRVLHWSRWRRCHQSRARYFHAKYHRDVG</sequence>
<gene>
    <name evidence="2" type="ORF">KDH_27410</name>
</gene>
<dbReference type="NCBIfam" id="NF033540">
    <property type="entry name" value="transpos_IS701"/>
    <property type="match status" value="1"/>
</dbReference>
<dbReference type="EMBL" id="BSRI01000001">
    <property type="protein sequence ID" value="GLV55897.1"/>
    <property type="molecule type" value="Genomic_DNA"/>
</dbReference>
<organism evidence="2 3">
    <name type="scientific">Dictyobacter halimunensis</name>
    <dbReference type="NCBI Taxonomy" id="3026934"/>
    <lineage>
        <taxon>Bacteria</taxon>
        <taxon>Bacillati</taxon>
        <taxon>Chloroflexota</taxon>
        <taxon>Ktedonobacteria</taxon>
        <taxon>Ktedonobacterales</taxon>
        <taxon>Dictyobacteraceae</taxon>
        <taxon>Dictyobacter</taxon>
    </lineage>
</organism>
<feature type="domain" description="Transposase IS701-like DDE" evidence="1">
    <location>
        <begin position="40"/>
        <end position="246"/>
    </location>
</feature>
<evidence type="ECO:0000313" key="3">
    <source>
        <dbReference type="Proteomes" id="UP001344906"/>
    </source>
</evidence>
<dbReference type="InterPro" id="IPR039365">
    <property type="entry name" value="IS701-like"/>
</dbReference>
<dbReference type="Pfam" id="PF13546">
    <property type="entry name" value="DDE_5"/>
    <property type="match status" value="1"/>
</dbReference>
<comment type="caution">
    <text evidence="2">The sequence shown here is derived from an EMBL/GenBank/DDBJ whole genome shotgun (WGS) entry which is preliminary data.</text>
</comment>
<evidence type="ECO:0000259" key="1">
    <source>
        <dbReference type="Pfam" id="PF13546"/>
    </source>
</evidence>
<dbReference type="PANTHER" id="PTHR33627">
    <property type="entry name" value="TRANSPOSASE"/>
    <property type="match status" value="1"/>
</dbReference>
<evidence type="ECO:0000313" key="2">
    <source>
        <dbReference type="EMBL" id="GLV55897.1"/>
    </source>
</evidence>
<dbReference type="PANTHER" id="PTHR33627:SF1">
    <property type="entry name" value="TRANSPOSASE"/>
    <property type="match status" value="1"/>
</dbReference>
<name>A0ABQ6FTZ6_9CHLR</name>
<dbReference type="Proteomes" id="UP001344906">
    <property type="component" value="Unassembled WGS sequence"/>
</dbReference>
<keyword evidence="3" id="KW-1185">Reference proteome</keyword>